<keyword evidence="1" id="KW-0812">Transmembrane</keyword>
<keyword evidence="1" id="KW-0472">Membrane</keyword>
<dbReference type="EMBL" id="JAXARY010000001">
    <property type="protein sequence ID" value="MDX8126026.1"/>
    <property type="molecule type" value="Genomic_DNA"/>
</dbReference>
<proteinExistence type="predicted"/>
<reference evidence="2 3" key="1">
    <citation type="submission" date="2023-11" db="EMBL/GenBank/DDBJ databases">
        <authorList>
            <person name="Ouyang M.-Y."/>
        </authorList>
    </citation>
    <scope>NUCLEOTIDE SEQUENCE [LARGE SCALE GENOMIC DNA]</scope>
    <source>
        <strain evidence="2 3">OY6</strain>
    </source>
</reference>
<gene>
    <name evidence="2" type="ORF">QLH52_01920</name>
</gene>
<keyword evidence="3" id="KW-1185">Reference proteome</keyword>
<evidence type="ECO:0000256" key="1">
    <source>
        <dbReference type="SAM" id="Phobius"/>
    </source>
</evidence>
<sequence length="326" mass="36063">MPDYVCVLFLLAAVIASAAAFMCYKNRRTRLEHLRGQLHYLEMTGALKNLLTQIQQHRGMVSAYLNGDLSFKYKITVLQSDIDRQLEQLSGQFKQSPESLQSFVGIREAWKQLHPSVLHLTKEASFERHCLLAGTILNLIRDIAEHSQLHQESICPFSFIEILWHLLPDTAEAIGQARAIGTGIAAAGRCRITDRIKLGFLITRIRQAIERVEAGMGNANMSMVADSSFQQASAAVHVHITGFIGHIEQKLLTADKPAIDPAAFFDTATGTLNSIFALYDQGEVITNHALQNQLASARRSSNQSFAIVLVSLVFLMASLVLQHGVV</sequence>
<keyword evidence="1" id="KW-1133">Transmembrane helix</keyword>
<protein>
    <submittedName>
        <fullName evidence="2">Nitrate- and nitrite sensing domain-containing protein</fullName>
    </submittedName>
</protein>
<comment type="caution">
    <text evidence="2">The sequence shown here is derived from an EMBL/GenBank/DDBJ whole genome shotgun (WGS) entry which is preliminary data.</text>
</comment>
<dbReference type="Proteomes" id="UP001284537">
    <property type="component" value="Unassembled WGS sequence"/>
</dbReference>
<accession>A0ABU4UA30</accession>
<evidence type="ECO:0000313" key="2">
    <source>
        <dbReference type="EMBL" id="MDX8126026.1"/>
    </source>
</evidence>
<organism evidence="2 3">
    <name type="scientific">Methylomonas defluvii</name>
    <dbReference type="NCBI Taxonomy" id="3045149"/>
    <lineage>
        <taxon>Bacteria</taxon>
        <taxon>Pseudomonadati</taxon>
        <taxon>Pseudomonadota</taxon>
        <taxon>Gammaproteobacteria</taxon>
        <taxon>Methylococcales</taxon>
        <taxon>Methylococcaceae</taxon>
        <taxon>Methylomonas</taxon>
    </lineage>
</organism>
<name>A0ABU4UA30_9GAMM</name>
<evidence type="ECO:0000313" key="3">
    <source>
        <dbReference type="Proteomes" id="UP001284537"/>
    </source>
</evidence>
<dbReference type="RefSeq" id="WP_033156049.1">
    <property type="nucleotide sequence ID" value="NZ_JAXARY010000001.1"/>
</dbReference>
<feature type="transmembrane region" description="Helical" evidence="1">
    <location>
        <begin position="304"/>
        <end position="321"/>
    </location>
</feature>